<dbReference type="FunFam" id="1.25.40.340:FF:000002">
    <property type="entry name" value="Dihydroxyacetone kinase, L subunit"/>
    <property type="match status" value="1"/>
</dbReference>
<dbReference type="RefSeq" id="WP_079681980.1">
    <property type="nucleotide sequence ID" value="NZ_FUYQ01000001.1"/>
</dbReference>
<dbReference type="Pfam" id="PF02734">
    <property type="entry name" value="Dak2"/>
    <property type="match status" value="1"/>
</dbReference>
<dbReference type="SUPFAM" id="SSF101473">
    <property type="entry name" value="DhaL-like"/>
    <property type="match status" value="1"/>
</dbReference>
<dbReference type="InterPro" id="IPR004007">
    <property type="entry name" value="DhaL_dom"/>
</dbReference>
<keyword evidence="5" id="KW-1185">Reference proteome</keyword>
<dbReference type="GO" id="GO:0019563">
    <property type="term" value="P:glycerol catabolic process"/>
    <property type="evidence" value="ECO:0007669"/>
    <property type="project" value="TreeGrafter"/>
</dbReference>
<gene>
    <name evidence="4" type="ORF">SAMN05660349_00221</name>
</gene>
<dbReference type="EMBL" id="FUYQ01000001">
    <property type="protein sequence ID" value="SKB27253.1"/>
    <property type="molecule type" value="Genomic_DNA"/>
</dbReference>
<name>A0A1T4ZXX8_9BACT</name>
<reference evidence="5" key="1">
    <citation type="submission" date="2017-02" db="EMBL/GenBank/DDBJ databases">
        <authorList>
            <person name="Varghese N."/>
            <person name="Submissions S."/>
        </authorList>
    </citation>
    <scope>NUCLEOTIDE SEQUENCE [LARGE SCALE GENOMIC DNA]</scope>
    <source>
        <strain evidence="5">DSM 24967</strain>
    </source>
</reference>
<dbReference type="GO" id="GO:0005829">
    <property type="term" value="C:cytosol"/>
    <property type="evidence" value="ECO:0007669"/>
    <property type="project" value="TreeGrafter"/>
</dbReference>
<dbReference type="AlphaFoldDB" id="A0A1T4ZXX8"/>
<dbReference type="InterPro" id="IPR036117">
    <property type="entry name" value="DhaL_dom_sf"/>
</dbReference>
<proteinExistence type="predicted"/>
<evidence type="ECO:0000313" key="4">
    <source>
        <dbReference type="EMBL" id="SKB27253.1"/>
    </source>
</evidence>
<evidence type="ECO:0000256" key="2">
    <source>
        <dbReference type="ARBA" id="ARBA00022777"/>
    </source>
</evidence>
<protein>
    <submittedName>
        <fullName evidence="4">Dihydroxyacetone kinase, C-terminal domain</fullName>
    </submittedName>
</protein>
<sequence length="204" mass="21645">MDVLSIDIFKAMMRNALMHVKLREDEFSKLDAVIGDGDHGTAIVTALSCVMEPLEKGTEFKSMLNDMGFAVMLQTSGSTSTLLGAFFLGMSDYSAGTSLDAGAMKAMFAGGLENVRKQTKAQKGDKTMMDALIPAVEAMQASTSQDIKELLVAAAEAALQGAQSTVQMKANFGRARNYGEQSIGYADSGATSWSCMFASFAEAV</sequence>
<dbReference type="PANTHER" id="PTHR28629">
    <property type="entry name" value="TRIOKINASE/FMN CYCLASE"/>
    <property type="match status" value="1"/>
</dbReference>
<dbReference type="SMART" id="SM01120">
    <property type="entry name" value="Dak2"/>
    <property type="match status" value="1"/>
</dbReference>
<evidence type="ECO:0000256" key="1">
    <source>
        <dbReference type="ARBA" id="ARBA00022679"/>
    </source>
</evidence>
<dbReference type="InterPro" id="IPR050861">
    <property type="entry name" value="Dihydroxyacetone_Kinase"/>
</dbReference>
<keyword evidence="2 4" id="KW-0418">Kinase</keyword>
<accession>A0A1T4ZXX8</accession>
<dbReference type="PANTHER" id="PTHR28629:SF4">
    <property type="entry name" value="TRIOKINASE_FMN CYCLASE"/>
    <property type="match status" value="1"/>
</dbReference>
<feature type="domain" description="DhaL" evidence="3">
    <location>
        <begin position="7"/>
        <end position="202"/>
    </location>
</feature>
<dbReference type="GO" id="GO:0004371">
    <property type="term" value="F:glycerone kinase activity"/>
    <property type="evidence" value="ECO:0007669"/>
    <property type="project" value="InterPro"/>
</dbReference>
<keyword evidence="1" id="KW-0808">Transferase</keyword>
<evidence type="ECO:0000313" key="5">
    <source>
        <dbReference type="Proteomes" id="UP000190852"/>
    </source>
</evidence>
<dbReference type="PROSITE" id="PS51480">
    <property type="entry name" value="DHAL"/>
    <property type="match status" value="1"/>
</dbReference>
<dbReference type="Proteomes" id="UP000190852">
    <property type="component" value="Unassembled WGS sequence"/>
</dbReference>
<dbReference type="Gene3D" id="1.25.40.340">
    <property type="match status" value="1"/>
</dbReference>
<organism evidence="4 5">
    <name type="scientific">Parabacteroides chartae</name>
    <dbReference type="NCBI Taxonomy" id="1037355"/>
    <lineage>
        <taxon>Bacteria</taxon>
        <taxon>Pseudomonadati</taxon>
        <taxon>Bacteroidota</taxon>
        <taxon>Bacteroidia</taxon>
        <taxon>Bacteroidales</taxon>
        <taxon>Tannerellaceae</taxon>
        <taxon>Parabacteroides</taxon>
    </lineage>
</organism>
<evidence type="ECO:0000259" key="3">
    <source>
        <dbReference type="PROSITE" id="PS51480"/>
    </source>
</evidence>